<evidence type="ECO:0000313" key="2">
    <source>
        <dbReference type="Proteomes" id="UP000242560"/>
    </source>
</evidence>
<keyword evidence="2" id="KW-1185">Reference proteome</keyword>
<dbReference type="EMBL" id="FORQ01000001">
    <property type="protein sequence ID" value="SFI63327.1"/>
    <property type="molecule type" value="Genomic_DNA"/>
</dbReference>
<evidence type="ECO:0008006" key="3">
    <source>
        <dbReference type="Google" id="ProtNLM"/>
    </source>
</evidence>
<evidence type="ECO:0000313" key="1">
    <source>
        <dbReference type="EMBL" id="SFI63327.1"/>
    </source>
</evidence>
<dbReference type="InterPro" id="IPR029058">
    <property type="entry name" value="AB_hydrolase_fold"/>
</dbReference>
<dbReference type="SUPFAM" id="SSF53474">
    <property type="entry name" value="alpha/beta-Hydrolases"/>
    <property type="match status" value="1"/>
</dbReference>
<dbReference type="Proteomes" id="UP000242560">
    <property type="component" value="Unassembled WGS sequence"/>
</dbReference>
<dbReference type="RefSeq" id="WP_089818119.1">
    <property type="nucleotide sequence ID" value="NZ_FORQ01000001.1"/>
</dbReference>
<dbReference type="AlphaFoldDB" id="A0A1I3JSV3"/>
<organism evidence="1 2">
    <name type="scientific">Kaistella treverensis</name>
    <dbReference type="NCBI Taxonomy" id="631455"/>
    <lineage>
        <taxon>Bacteria</taxon>
        <taxon>Pseudomonadati</taxon>
        <taxon>Bacteroidota</taxon>
        <taxon>Flavobacteriia</taxon>
        <taxon>Flavobacteriales</taxon>
        <taxon>Weeksellaceae</taxon>
        <taxon>Chryseobacterium group</taxon>
        <taxon>Kaistella</taxon>
    </lineage>
</organism>
<accession>A0A1I3JSV3</accession>
<sequence>MKLYVVSGLGAAFKVLEKIKFPPNVEVAFIEWLIPTLNEDFHHYVERMAEKVDDSEPFALLGYSFGGLIVQEIDKIKPAEKVVILGSIKSDKQKSRLIKFGEISKIPRFLPQKLFNVKSATVYSFARQLVDPKNPKIMDYLQVTDPYYLKWGIQKVSDWKFEENPKVIQILGSKDIVFPLKYSKPDYVIENGTHLFPATKPRQVSKILAEIFQPKTEKAKS</sequence>
<name>A0A1I3JSV3_9FLAO</name>
<gene>
    <name evidence="1" type="ORF">SAMN05421638_0363</name>
</gene>
<dbReference type="Gene3D" id="3.40.50.1820">
    <property type="entry name" value="alpha/beta hydrolase"/>
    <property type="match status" value="1"/>
</dbReference>
<reference evidence="2" key="1">
    <citation type="submission" date="2016-10" db="EMBL/GenBank/DDBJ databases">
        <authorList>
            <person name="Varghese N."/>
            <person name="Submissions S."/>
        </authorList>
    </citation>
    <scope>NUCLEOTIDE SEQUENCE [LARGE SCALE GENOMIC DNA]</scope>
    <source>
        <strain evidence="2">DSM 22251</strain>
    </source>
</reference>
<proteinExistence type="predicted"/>
<protein>
    <recommendedName>
        <fullName evidence="3">Alpha/beta hydrolase</fullName>
    </recommendedName>
</protein>